<comment type="caution">
    <text evidence="7">The sequence shown here is derived from an EMBL/GenBank/DDBJ whole genome shotgun (WGS) entry which is preliminary data.</text>
</comment>
<dbReference type="EMBL" id="JAWRVE010000039">
    <property type="protein sequence ID" value="KAL1869960.1"/>
    <property type="molecule type" value="Genomic_DNA"/>
</dbReference>
<dbReference type="InterPro" id="IPR045170">
    <property type="entry name" value="MTOX"/>
</dbReference>
<sequence length="434" mass="47297">MGVSKQDHIIIVGAGAFGLSTALHLSQNGYTNITVLEQDDEIPSRYSAANDLNKIMRAEYEDEWYTNLTIEAAEAWKTPLFSPYFHRVGFLHCASGKAEQKAVDTLNRFRTAAESHPGLKRFVVPLDSQADIRDQAWQLVGSLPGWKGYFNRYDGYTHSADALRAVGRATQALGVRFVLGRTSGAVHEVVRDASGRATGVRTRDGRLHAAKLVIVAAGALASRLVPGAGALVHAKSWAVAHIQLTPEESASLRGIPVVYARDLGFFFEPDPATNLLKLCPMGAGYVNTDRATGVSLPPASREASLGFLPAADEAKLRELLRQTLPALADRPFVRNSLCWFADTADSDFVVDYVPGSSQSVVLLSGDSGHGFKMFPIVGRWITDLLASPNGQTEARWRWKEPAKEGEDWGSAVSWRVGTTTEYSDIKRVGKESKL</sequence>
<evidence type="ECO:0000256" key="3">
    <source>
        <dbReference type="ARBA" id="ARBA00022630"/>
    </source>
</evidence>
<dbReference type="InterPro" id="IPR036188">
    <property type="entry name" value="FAD/NAD-bd_sf"/>
</dbReference>
<evidence type="ECO:0000256" key="4">
    <source>
        <dbReference type="ARBA" id="ARBA00022827"/>
    </source>
</evidence>
<keyword evidence="3" id="KW-0285">Flavoprotein</keyword>
<keyword evidence="4" id="KW-0274">FAD</keyword>
<evidence type="ECO:0000256" key="2">
    <source>
        <dbReference type="ARBA" id="ARBA00010989"/>
    </source>
</evidence>
<evidence type="ECO:0000313" key="7">
    <source>
        <dbReference type="EMBL" id="KAL1869960.1"/>
    </source>
</evidence>
<comment type="cofactor">
    <cofactor evidence="1">
        <name>FAD</name>
        <dbReference type="ChEBI" id="CHEBI:57692"/>
    </cofactor>
</comment>
<accession>A0ABR3X2B8</accession>
<feature type="domain" description="FAD dependent oxidoreductase" evidence="6">
    <location>
        <begin position="9"/>
        <end position="384"/>
    </location>
</feature>
<reference evidence="7 8" key="1">
    <citation type="journal article" date="2024" name="IMA Fungus">
        <title>IMA Genome - F19 : A genome assembly and annotation guide to empower mycologists, including annotated draft genome sequences of Ceratocystis pirilliformis, Diaporthe australafricana, Fusarium ophioides, Paecilomyces lecythidis, and Sporothrix stenoceras.</title>
        <authorList>
            <person name="Aylward J."/>
            <person name="Wilson A.M."/>
            <person name="Visagie C.M."/>
            <person name="Spraker J."/>
            <person name="Barnes I."/>
            <person name="Buitendag C."/>
            <person name="Ceriani C."/>
            <person name="Del Mar Angel L."/>
            <person name="du Plessis D."/>
            <person name="Fuchs T."/>
            <person name="Gasser K."/>
            <person name="Kramer D."/>
            <person name="Li W."/>
            <person name="Munsamy K."/>
            <person name="Piso A."/>
            <person name="Price J.L."/>
            <person name="Sonnekus B."/>
            <person name="Thomas C."/>
            <person name="van der Nest A."/>
            <person name="van Dijk A."/>
            <person name="van Heerden A."/>
            <person name="van Vuuren N."/>
            <person name="Yilmaz N."/>
            <person name="Duong T.A."/>
            <person name="van der Merwe N.A."/>
            <person name="Wingfield M.J."/>
            <person name="Wingfield B.D."/>
        </authorList>
    </citation>
    <scope>NUCLEOTIDE SEQUENCE [LARGE SCALE GENOMIC DNA]</scope>
    <source>
        <strain evidence="7 8">CMW 18300</strain>
    </source>
</reference>
<gene>
    <name evidence="7" type="ORF">Daus18300_005421</name>
</gene>
<dbReference type="Pfam" id="PF01266">
    <property type="entry name" value="DAO"/>
    <property type="match status" value="1"/>
</dbReference>
<keyword evidence="8" id="KW-1185">Reference proteome</keyword>
<evidence type="ECO:0000313" key="8">
    <source>
        <dbReference type="Proteomes" id="UP001583177"/>
    </source>
</evidence>
<dbReference type="Gene3D" id="3.30.9.10">
    <property type="entry name" value="D-Amino Acid Oxidase, subunit A, domain 2"/>
    <property type="match status" value="1"/>
</dbReference>
<organism evidence="7 8">
    <name type="scientific">Diaporthe australafricana</name>
    <dbReference type="NCBI Taxonomy" id="127596"/>
    <lineage>
        <taxon>Eukaryota</taxon>
        <taxon>Fungi</taxon>
        <taxon>Dikarya</taxon>
        <taxon>Ascomycota</taxon>
        <taxon>Pezizomycotina</taxon>
        <taxon>Sordariomycetes</taxon>
        <taxon>Sordariomycetidae</taxon>
        <taxon>Diaporthales</taxon>
        <taxon>Diaporthaceae</taxon>
        <taxon>Diaporthe</taxon>
    </lineage>
</organism>
<dbReference type="PANTHER" id="PTHR10961">
    <property type="entry name" value="PEROXISOMAL SARCOSINE OXIDASE"/>
    <property type="match status" value="1"/>
</dbReference>
<dbReference type="Proteomes" id="UP001583177">
    <property type="component" value="Unassembled WGS sequence"/>
</dbReference>
<proteinExistence type="inferred from homology"/>
<dbReference type="InterPro" id="IPR006076">
    <property type="entry name" value="FAD-dep_OxRdtase"/>
</dbReference>
<protein>
    <recommendedName>
        <fullName evidence="6">FAD dependent oxidoreductase domain-containing protein</fullName>
    </recommendedName>
</protein>
<name>A0ABR3X2B8_9PEZI</name>
<comment type="similarity">
    <text evidence="2">Belongs to the MSOX/MTOX family.</text>
</comment>
<evidence type="ECO:0000256" key="1">
    <source>
        <dbReference type="ARBA" id="ARBA00001974"/>
    </source>
</evidence>
<dbReference type="PRINTS" id="PR00420">
    <property type="entry name" value="RNGMNOXGNASE"/>
</dbReference>
<evidence type="ECO:0000256" key="5">
    <source>
        <dbReference type="ARBA" id="ARBA00023002"/>
    </source>
</evidence>
<dbReference type="PANTHER" id="PTHR10961:SF26">
    <property type="entry name" value="L-SACCHAROPINE OXIDASE"/>
    <property type="match status" value="1"/>
</dbReference>
<dbReference type="Gene3D" id="3.50.50.60">
    <property type="entry name" value="FAD/NAD(P)-binding domain"/>
    <property type="match status" value="1"/>
</dbReference>
<keyword evidence="5" id="KW-0560">Oxidoreductase</keyword>
<dbReference type="SUPFAM" id="SSF51905">
    <property type="entry name" value="FAD/NAD(P)-binding domain"/>
    <property type="match status" value="1"/>
</dbReference>
<evidence type="ECO:0000259" key="6">
    <source>
        <dbReference type="Pfam" id="PF01266"/>
    </source>
</evidence>